<protein>
    <submittedName>
        <fullName evidence="1">Uncharacterized protein</fullName>
    </submittedName>
</protein>
<proteinExistence type="predicted"/>
<evidence type="ECO:0000313" key="1">
    <source>
        <dbReference type="EMBL" id="KAJ7539455.1"/>
    </source>
</evidence>
<evidence type="ECO:0000313" key="2">
    <source>
        <dbReference type="Proteomes" id="UP001162992"/>
    </source>
</evidence>
<reference evidence="2" key="1">
    <citation type="journal article" date="2024" name="Proc. Natl. Acad. Sci. U.S.A.">
        <title>Extraordinary preservation of gene collinearity over three hundred million years revealed in homosporous lycophytes.</title>
        <authorList>
            <person name="Li C."/>
            <person name="Wickell D."/>
            <person name="Kuo L.Y."/>
            <person name="Chen X."/>
            <person name="Nie B."/>
            <person name="Liao X."/>
            <person name="Peng D."/>
            <person name="Ji J."/>
            <person name="Jenkins J."/>
            <person name="Williams M."/>
            <person name="Shu S."/>
            <person name="Plott C."/>
            <person name="Barry K."/>
            <person name="Rajasekar S."/>
            <person name="Grimwood J."/>
            <person name="Han X."/>
            <person name="Sun S."/>
            <person name="Hou Z."/>
            <person name="He W."/>
            <person name="Dai G."/>
            <person name="Sun C."/>
            <person name="Schmutz J."/>
            <person name="Leebens-Mack J.H."/>
            <person name="Li F.W."/>
            <person name="Wang L."/>
        </authorList>
    </citation>
    <scope>NUCLEOTIDE SEQUENCE [LARGE SCALE GENOMIC DNA]</scope>
    <source>
        <strain evidence="2">cv. PW_Plant_1</strain>
    </source>
</reference>
<name>A0ACC2CC00_DIPCM</name>
<comment type="caution">
    <text evidence="1">The sequence shown here is derived from an EMBL/GenBank/DDBJ whole genome shotgun (WGS) entry which is preliminary data.</text>
</comment>
<gene>
    <name evidence="1" type="ORF">O6H91_11G093900</name>
</gene>
<organism evidence="1 2">
    <name type="scientific">Diphasiastrum complanatum</name>
    <name type="common">Issler's clubmoss</name>
    <name type="synonym">Lycopodium complanatum</name>
    <dbReference type="NCBI Taxonomy" id="34168"/>
    <lineage>
        <taxon>Eukaryota</taxon>
        <taxon>Viridiplantae</taxon>
        <taxon>Streptophyta</taxon>
        <taxon>Embryophyta</taxon>
        <taxon>Tracheophyta</taxon>
        <taxon>Lycopodiopsida</taxon>
        <taxon>Lycopodiales</taxon>
        <taxon>Lycopodiaceae</taxon>
        <taxon>Lycopodioideae</taxon>
        <taxon>Diphasiastrum</taxon>
    </lineage>
</organism>
<sequence length="515" mass="58986">MAEYVISQHHRSSIFQQFLSLFKLHPTATFSSSPTLKQELDTYWRTQVSMFILFVLQILCVPLQIIGNSLELLLNTLSVNGGFFGLMYLVLNRKPVKKPTDDPSIYYSLIGHLDWRTSLDRDLVVQHIGRSEINRSISKTLFPEENQGPLFMAELSVMSSKLAYENPQVIKRVVTKVWNMNFVAQYDCWNECQRRKSTGVFVFTDRDVDANVVVVAFRGTEPFNTYNWSTDFDFSWYKLPTLGRVHVGFLEALGLGDRNDLTTFAQIHRKLSRLDSMQPDESLSGLSEDVIADDEKLLAFDVVTKQVTDILQSNKNAKLYITGHSLGGALACLYSALLFCKQEDQLTDRIDGVYTYGQPRVGDKEFARYVDKKLCSPVNRYFRVVYCSDMVPRVPFDDHVSQFKHSGLCWYFDIFYSAKIMHEEPNKNYFSLLYLLPMEMYALWELIFSFFIAKIHGENYRESGSSTLFRLAGLLSPGVAAHSPVNYVNAVRLGLKARLLHINHSTPPPPFHPSN</sequence>
<accession>A0ACC2CC00</accession>
<dbReference type="EMBL" id="CM055102">
    <property type="protein sequence ID" value="KAJ7539455.1"/>
    <property type="molecule type" value="Genomic_DNA"/>
</dbReference>
<keyword evidence="2" id="KW-1185">Reference proteome</keyword>
<dbReference type="Proteomes" id="UP001162992">
    <property type="component" value="Chromosome 11"/>
</dbReference>